<dbReference type="CDD" id="cd24058">
    <property type="entry name" value="ASKHA_NBD_ROK_PPGK"/>
    <property type="match status" value="1"/>
</dbReference>
<evidence type="ECO:0000313" key="2">
    <source>
        <dbReference type="EMBL" id="TQN31785.1"/>
    </source>
</evidence>
<protein>
    <submittedName>
        <fullName evidence="2">Polyphosphate glucokinase</fullName>
    </submittedName>
</protein>
<dbReference type="SUPFAM" id="SSF53067">
    <property type="entry name" value="Actin-like ATPase domain"/>
    <property type="match status" value="1"/>
</dbReference>
<keyword evidence="2" id="KW-0808">Transferase</keyword>
<dbReference type="InterPro" id="IPR043129">
    <property type="entry name" value="ATPase_NBD"/>
</dbReference>
<dbReference type="RefSeq" id="WP_141925123.1">
    <property type="nucleotide sequence ID" value="NZ_VFQC01000001.1"/>
</dbReference>
<accession>A0A543NIW3</accession>
<dbReference type="AlphaFoldDB" id="A0A543NIW3"/>
<reference evidence="2 3" key="1">
    <citation type="submission" date="2019-06" db="EMBL/GenBank/DDBJ databases">
        <title>Sequencing the genomes of 1000 actinobacteria strains.</title>
        <authorList>
            <person name="Klenk H.-P."/>
        </authorList>
    </citation>
    <scope>NUCLEOTIDE SEQUENCE [LARGE SCALE GENOMIC DNA]</scope>
    <source>
        <strain evidence="2 3">DSM 45015</strain>
    </source>
</reference>
<dbReference type="Proteomes" id="UP000317422">
    <property type="component" value="Unassembled WGS sequence"/>
</dbReference>
<dbReference type="OrthoDB" id="849313at2"/>
<evidence type="ECO:0000313" key="3">
    <source>
        <dbReference type="Proteomes" id="UP000317422"/>
    </source>
</evidence>
<evidence type="ECO:0000256" key="1">
    <source>
        <dbReference type="ARBA" id="ARBA00006479"/>
    </source>
</evidence>
<gene>
    <name evidence="2" type="ORF">FHX37_1706</name>
</gene>
<sequence>MGGETPRVGLGIDIGGSGIKGAPVDLHTGSFLAERKKISTPRPTTPEAVAGVASEIADAFSDHLAAGAPVGAAFPGVIRQGVARSASNVARSWIGTDVEQLLSDSTGHRVRAMNDADAAAVAEHRYGAAHGASGLVLMTTLGTGIGTALLLDGALVPNTELGHLEIDGHDAETRAAASAKDREGLSYRQWTTERLQRYYSTVENLLWPELIVVGGGVSREAQEFLPFLRLRTPVRAAQLRNTAGIVGAAVRAVERCAN</sequence>
<name>A0A543NIW3_9ACTN</name>
<proteinExistence type="inferred from homology"/>
<organism evidence="2 3">
    <name type="scientific">Haloactinospora alba</name>
    <dbReference type="NCBI Taxonomy" id="405555"/>
    <lineage>
        <taxon>Bacteria</taxon>
        <taxon>Bacillati</taxon>
        <taxon>Actinomycetota</taxon>
        <taxon>Actinomycetes</taxon>
        <taxon>Streptosporangiales</taxon>
        <taxon>Nocardiopsidaceae</taxon>
        <taxon>Haloactinospora</taxon>
    </lineage>
</organism>
<dbReference type="Gene3D" id="3.30.420.40">
    <property type="match status" value="2"/>
</dbReference>
<dbReference type="GO" id="GO:0016301">
    <property type="term" value="F:kinase activity"/>
    <property type="evidence" value="ECO:0007669"/>
    <property type="project" value="UniProtKB-KW"/>
</dbReference>
<comment type="caution">
    <text evidence="2">The sequence shown here is derived from an EMBL/GenBank/DDBJ whole genome shotgun (WGS) entry which is preliminary data.</text>
</comment>
<dbReference type="PANTHER" id="PTHR18964:SF146">
    <property type="entry name" value="POLYPHOSPHATE GLUCOKINASE"/>
    <property type="match status" value="1"/>
</dbReference>
<keyword evidence="3" id="KW-1185">Reference proteome</keyword>
<dbReference type="Pfam" id="PF00480">
    <property type="entry name" value="ROK"/>
    <property type="match status" value="1"/>
</dbReference>
<keyword evidence="2" id="KW-0418">Kinase</keyword>
<dbReference type="PANTHER" id="PTHR18964">
    <property type="entry name" value="ROK (REPRESSOR, ORF, KINASE) FAMILY"/>
    <property type="match status" value="1"/>
</dbReference>
<dbReference type="EMBL" id="VFQC01000001">
    <property type="protein sequence ID" value="TQN31785.1"/>
    <property type="molecule type" value="Genomic_DNA"/>
</dbReference>
<comment type="similarity">
    <text evidence="1">Belongs to the ROK (NagC/XylR) family.</text>
</comment>
<dbReference type="InterPro" id="IPR000600">
    <property type="entry name" value="ROK"/>
</dbReference>
<dbReference type="NCBIfam" id="NF045942">
    <property type="entry name" value="PolPhglucPhase"/>
    <property type="match status" value="1"/>
</dbReference>